<dbReference type="PANTHER" id="PTHR13247:SF0">
    <property type="entry name" value="MITOCHONDRIAL FISSION 1 PROTEIN"/>
    <property type="match status" value="1"/>
</dbReference>
<evidence type="ECO:0000313" key="9">
    <source>
        <dbReference type="Proteomes" id="UP001159364"/>
    </source>
</evidence>
<evidence type="ECO:0008006" key="10">
    <source>
        <dbReference type="Google" id="ProtNLM"/>
    </source>
</evidence>
<proteinExistence type="inferred from homology"/>
<dbReference type="GO" id="GO:0005741">
    <property type="term" value="C:mitochondrial outer membrane"/>
    <property type="evidence" value="ECO:0007669"/>
    <property type="project" value="UniProtKB-SubCell"/>
</dbReference>
<dbReference type="InterPro" id="IPR028061">
    <property type="entry name" value="Fis1_TPR_C"/>
</dbReference>
<dbReference type="Gene3D" id="1.25.40.10">
    <property type="entry name" value="Tetratricopeptide repeat domain"/>
    <property type="match status" value="1"/>
</dbReference>
<dbReference type="AlphaFoldDB" id="A0AAV8U8J9"/>
<keyword evidence="9" id="KW-1185">Reference proteome</keyword>
<dbReference type="Proteomes" id="UP001159364">
    <property type="component" value="Linkage Group LG01"/>
</dbReference>
<organism evidence="8 9">
    <name type="scientific">Erythroxylum novogranatense</name>
    <dbReference type="NCBI Taxonomy" id="1862640"/>
    <lineage>
        <taxon>Eukaryota</taxon>
        <taxon>Viridiplantae</taxon>
        <taxon>Streptophyta</taxon>
        <taxon>Embryophyta</taxon>
        <taxon>Tracheophyta</taxon>
        <taxon>Spermatophyta</taxon>
        <taxon>Magnoliopsida</taxon>
        <taxon>eudicotyledons</taxon>
        <taxon>Gunneridae</taxon>
        <taxon>Pentapetalae</taxon>
        <taxon>rosids</taxon>
        <taxon>fabids</taxon>
        <taxon>Malpighiales</taxon>
        <taxon>Erythroxylaceae</taxon>
        <taxon>Erythroxylum</taxon>
    </lineage>
</organism>
<dbReference type="InterPro" id="IPR028058">
    <property type="entry name" value="Fis1_TPR_N"/>
</dbReference>
<evidence type="ECO:0000256" key="1">
    <source>
        <dbReference type="ARBA" id="ARBA00004572"/>
    </source>
</evidence>
<dbReference type="GO" id="GO:0005778">
    <property type="term" value="C:peroxisomal membrane"/>
    <property type="evidence" value="ECO:0007669"/>
    <property type="project" value="TreeGrafter"/>
</dbReference>
<dbReference type="GO" id="GO:0000266">
    <property type="term" value="P:mitochondrial fission"/>
    <property type="evidence" value="ECO:0007669"/>
    <property type="project" value="InterPro"/>
</dbReference>
<evidence type="ECO:0000256" key="4">
    <source>
        <dbReference type="ARBA" id="ARBA00022787"/>
    </source>
</evidence>
<reference evidence="8 9" key="1">
    <citation type="submission" date="2021-09" db="EMBL/GenBank/DDBJ databases">
        <title>Genomic insights and catalytic innovation underlie evolution of tropane alkaloids biosynthesis.</title>
        <authorList>
            <person name="Wang Y.-J."/>
            <person name="Tian T."/>
            <person name="Huang J.-P."/>
            <person name="Huang S.-X."/>
        </authorList>
    </citation>
    <scope>NUCLEOTIDE SEQUENCE [LARGE SCALE GENOMIC DNA]</scope>
    <source>
        <strain evidence="8">KIB-2018</strain>
        <tissue evidence="8">Leaf</tissue>
    </source>
</reference>
<keyword evidence="3" id="KW-0812">Transmembrane</keyword>
<gene>
    <name evidence="8" type="ORF">K2173_009701</name>
</gene>
<keyword evidence="5" id="KW-1133">Transmembrane helix</keyword>
<keyword evidence="6" id="KW-0496">Mitochondrion</keyword>
<evidence type="ECO:0000313" key="8">
    <source>
        <dbReference type="EMBL" id="KAJ8774270.1"/>
    </source>
</evidence>
<dbReference type="InterPro" id="IPR016543">
    <property type="entry name" value="Fis1"/>
</dbReference>
<keyword evidence="7" id="KW-0472">Membrane</keyword>
<name>A0AAV8U8J9_9ROSI</name>
<dbReference type="PANTHER" id="PTHR13247">
    <property type="entry name" value="TETRATRICOPEPTIDE REPEAT PROTEIN 11 TPR REPEAT PROTEIN 11"/>
    <property type="match status" value="1"/>
</dbReference>
<comment type="subcellular location">
    <subcellularLocation>
        <location evidence="1">Mitochondrion outer membrane</location>
        <topology evidence="1">Single-pass membrane protein</topology>
    </subcellularLocation>
</comment>
<comment type="caution">
    <text evidence="8">The sequence shown here is derived from an EMBL/GenBank/DDBJ whole genome shotgun (WGS) entry which is preliminary data.</text>
</comment>
<dbReference type="SUPFAM" id="SSF48452">
    <property type="entry name" value="TPR-like"/>
    <property type="match status" value="1"/>
</dbReference>
<dbReference type="EMBL" id="JAIWQS010000001">
    <property type="protein sequence ID" value="KAJ8774270.1"/>
    <property type="molecule type" value="Genomic_DNA"/>
</dbReference>
<keyword evidence="4" id="KW-1000">Mitochondrion outer membrane</keyword>
<evidence type="ECO:0000256" key="7">
    <source>
        <dbReference type="ARBA" id="ARBA00023136"/>
    </source>
</evidence>
<dbReference type="Pfam" id="PF14853">
    <property type="entry name" value="Fis1_TPR_C"/>
    <property type="match status" value="1"/>
</dbReference>
<protein>
    <recommendedName>
        <fullName evidence="10">Tetratricopeptide repeat protein</fullName>
    </recommendedName>
</protein>
<dbReference type="InterPro" id="IPR011990">
    <property type="entry name" value="TPR-like_helical_dom_sf"/>
</dbReference>
<evidence type="ECO:0000256" key="3">
    <source>
        <dbReference type="ARBA" id="ARBA00022692"/>
    </source>
</evidence>
<dbReference type="GO" id="GO:0000422">
    <property type="term" value="P:autophagy of mitochondrion"/>
    <property type="evidence" value="ECO:0007669"/>
    <property type="project" value="TreeGrafter"/>
</dbReference>
<evidence type="ECO:0000256" key="6">
    <source>
        <dbReference type="ARBA" id="ARBA00023128"/>
    </source>
</evidence>
<dbReference type="GO" id="GO:0016559">
    <property type="term" value="P:peroxisome fission"/>
    <property type="evidence" value="ECO:0007669"/>
    <property type="project" value="TreeGrafter"/>
</dbReference>
<evidence type="ECO:0000256" key="5">
    <source>
        <dbReference type="ARBA" id="ARBA00022989"/>
    </source>
</evidence>
<dbReference type="Pfam" id="PF14852">
    <property type="entry name" value="Fis1_TPR_N"/>
    <property type="match status" value="1"/>
</dbReference>
<sequence>MEAKISQFFESTRRELLFPSFLHECERDAGEAAKGDLDDLKNESIIRLSWALVHFRQPEDVQRGIAMLEASLANNSPPQRGDYSRSWQLVERCLEIAPDWRQALVLKKTIEDRIAKDNLVELLLRCLAKKDNTSTGTSIGIGSKLGQDE</sequence>
<accession>A0AAV8U8J9</accession>
<comment type="similarity">
    <text evidence="2">Belongs to the FIS1 family.</text>
</comment>
<evidence type="ECO:0000256" key="2">
    <source>
        <dbReference type="ARBA" id="ARBA00008937"/>
    </source>
</evidence>